<feature type="transmembrane region" description="Helical" evidence="10">
    <location>
        <begin position="104"/>
        <end position="124"/>
    </location>
</feature>
<dbReference type="GO" id="GO:0005886">
    <property type="term" value="C:plasma membrane"/>
    <property type="evidence" value="ECO:0007669"/>
    <property type="project" value="UniProtKB-SubCell"/>
</dbReference>
<gene>
    <name evidence="11" type="primary">pnuC</name>
    <name evidence="11" type="ORF">KK083_28130</name>
</gene>
<evidence type="ECO:0000256" key="7">
    <source>
        <dbReference type="ARBA" id="ARBA00022692"/>
    </source>
</evidence>
<accession>A0AAP2GSL9</accession>
<name>A0AAP2GSL9_9BACT</name>
<evidence type="ECO:0000256" key="10">
    <source>
        <dbReference type="SAM" id="Phobius"/>
    </source>
</evidence>
<dbReference type="PANTHER" id="PTHR36122:SF2">
    <property type="entry name" value="NICOTINAMIDE RIBOSIDE TRANSPORTER PNUC"/>
    <property type="match status" value="1"/>
</dbReference>
<feature type="transmembrane region" description="Helical" evidence="10">
    <location>
        <begin position="65"/>
        <end position="84"/>
    </location>
</feature>
<evidence type="ECO:0000256" key="6">
    <source>
        <dbReference type="ARBA" id="ARBA00022475"/>
    </source>
</evidence>
<evidence type="ECO:0000313" key="11">
    <source>
        <dbReference type="EMBL" id="MBT1700792.1"/>
    </source>
</evidence>
<dbReference type="AlphaFoldDB" id="A0AAP2GSL9"/>
<evidence type="ECO:0000256" key="4">
    <source>
        <dbReference type="ARBA" id="ARBA00017522"/>
    </source>
</evidence>
<evidence type="ECO:0000313" key="12">
    <source>
        <dbReference type="Proteomes" id="UP001319200"/>
    </source>
</evidence>
<organism evidence="11 12">
    <name type="scientific">Chryseosolibacter histidini</name>
    <dbReference type="NCBI Taxonomy" id="2782349"/>
    <lineage>
        <taxon>Bacteria</taxon>
        <taxon>Pseudomonadati</taxon>
        <taxon>Bacteroidota</taxon>
        <taxon>Cytophagia</taxon>
        <taxon>Cytophagales</taxon>
        <taxon>Chryseotaleaceae</taxon>
        <taxon>Chryseosolibacter</taxon>
    </lineage>
</organism>
<reference evidence="11 12" key="1">
    <citation type="submission" date="2021-05" db="EMBL/GenBank/DDBJ databases">
        <title>A Polyphasic approach of four new species of the genus Ohtaekwangia: Ohtaekwangia histidinii sp. nov., Ohtaekwangia cretensis sp. nov., Ohtaekwangia indiensis sp. nov., Ohtaekwangia reichenbachii sp. nov. from diverse environment.</title>
        <authorList>
            <person name="Octaviana S."/>
        </authorList>
    </citation>
    <scope>NUCLEOTIDE SEQUENCE [LARGE SCALE GENOMIC DNA]</scope>
    <source>
        <strain evidence="11 12">PWU4</strain>
    </source>
</reference>
<keyword evidence="9 10" id="KW-0472">Membrane</keyword>
<comment type="caution">
    <text evidence="11">The sequence shown here is derived from an EMBL/GenBank/DDBJ whole genome shotgun (WGS) entry which is preliminary data.</text>
</comment>
<comment type="similarity">
    <text evidence="3">Belongs to the nicotinamide ribonucleoside (NR) uptake permease (TC 4.B.1) family.</text>
</comment>
<comment type="subcellular location">
    <subcellularLocation>
        <location evidence="2">Cell membrane</location>
        <topology evidence="2">Multi-pass membrane protein</topology>
    </subcellularLocation>
</comment>
<dbReference type="PANTHER" id="PTHR36122">
    <property type="entry name" value="NICOTINAMIDE RIBOSIDE TRANSPORTER PNUC"/>
    <property type="match status" value="1"/>
</dbReference>
<evidence type="ECO:0000256" key="3">
    <source>
        <dbReference type="ARBA" id="ARBA00006669"/>
    </source>
</evidence>
<feature type="transmembrane region" description="Helical" evidence="10">
    <location>
        <begin position="42"/>
        <end position="59"/>
    </location>
</feature>
<evidence type="ECO:0000256" key="5">
    <source>
        <dbReference type="ARBA" id="ARBA00022448"/>
    </source>
</evidence>
<sequence length="208" mass="23797">MLNFQEWLNLLRDQVVHIDAIQCAVLVLGVTEVLLARANKIWLYPAGIAATTLSVYSLFKAQLYAESLLNLYYLVMSIYGWWYWTTRKNEVPVQVSFTTRREWIITAAIALGGCCALYFALATFTSSDVPLWDAWISATAWAGMWLLARRKVENWVLLNISNAFAVPLLFHKDLPLFALLTIFLFIVACIGYVDWVKIARRQLRVAKV</sequence>
<evidence type="ECO:0000256" key="1">
    <source>
        <dbReference type="ARBA" id="ARBA00002672"/>
    </source>
</evidence>
<dbReference type="Proteomes" id="UP001319200">
    <property type="component" value="Unassembled WGS sequence"/>
</dbReference>
<comment type="function">
    <text evidence="1">Required for nicotinamide riboside transport across the inner membrane.</text>
</comment>
<dbReference type="GO" id="GO:0034257">
    <property type="term" value="F:nicotinamide riboside transmembrane transporter activity"/>
    <property type="evidence" value="ECO:0007669"/>
    <property type="project" value="InterPro"/>
</dbReference>
<keyword evidence="7 10" id="KW-0812">Transmembrane</keyword>
<dbReference type="Pfam" id="PF04973">
    <property type="entry name" value="NMN_transporter"/>
    <property type="match status" value="1"/>
</dbReference>
<dbReference type="RefSeq" id="WP_254169480.1">
    <property type="nucleotide sequence ID" value="NZ_JAHESF010000048.1"/>
</dbReference>
<evidence type="ECO:0000256" key="9">
    <source>
        <dbReference type="ARBA" id="ARBA00023136"/>
    </source>
</evidence>
<feature type="transmembrane region" description="Helical" evidence="10">
    <location>
        <begin position="176"/>
        <end position="195"/>
    </location>
</feature>
<keyword evidence="12" id="KW-1185">Reference proteome</keyword>
<dbReference type="InterPro" id="IPR006419">
    <property type="entry name" value="NMN_transpt_PnuC"/>
</dbReference>
<proteinExistence type="inferred from homology"/>
<keyword evidence="6" id="KW-1003">Cell membrane</keyword>
<evidence type="ECO:0000256" key="2">
    <source>
        <dbReference type="ARBA" id="ARBA00004651"/>
    </source>
</evidence>
<dbReference type="EMBL" id="JAHESF010000048">
    <property type="protein sequence ID" value="MBT1700792.1"/>
    <property type="molecule type" value="Genomic_DNA"/>
</dbReference>
<feature type="transmembrane region" description="Helical" evidence="10">
    <location>
        <begin position="15"/>
        <end position="35"/>
    </location>
</feature>
<protein>
    <recommendedName>
        <fullName evidence="4">Nicotinamide riboside transporter PnuC</fullName>
    </recommendedName>
</protein>
<keyword evidence="5" id="KW-0813">Transport</keyword>
<keyword evidence="8 10" id="KW-1133">Transmembrane helix</keyword>
<evidence type="ECO:0000256" key="8">
    <source>
        <dbReference type="ARBA" id="ARBA00022989"/>
    </source>
</evidence>
<dbReference type="NCBIfam" id="TIGR01528">
    <property type="entry name" value="NMN_trans_PnuC"/>
    <property type="match status" value="1"/>
</dbReference>